<name>A0A2T2ZXB4_9PEZI</name>
<feature type="region of interest" description="Disordered" evidence="1">
    <location>
        <begin position="63"/>
        <end position="88"/>
    </location>
</feature>
<organism evidence="2 3">
    <name type="scientific">Coniella lustricola</name>
    <dbReference type="NCBI Taxonomy" id="2025994"/>
    <lineage>
        <taxon>Eukaryota</taxon>
        <taxon>Fungi</taxon>
        <taxon>Dikarya</taxon>
        <taxon>Ascomycota</taxon>
        <taxon>Pezizomycotina</taxon>
        <taxon>Sordariomycetes</taxon>
        <taxon>Sordariomycetidae</taxon>
        <taxon>Diaporthales</taxon>
        <taxon>Schizoparmaceae</taxon>
        <taxon>Coniella</taxon>
    </lineage>
</organism>
<gene>
    <name evidence="2" type="ORF">BD289DRAFT_443186</name>
</gene>
<dbReference type="Proteomes" id="UP000241462">
    <property type="component" value="Unassembled WGS sequence"/>
</dbReference>
<dbReference type="EMBL" id="KZ678586">
    <property type="protein sequence ID" value="PSR78900.1"/>
    <property type="molecule type" value="Genomic_DNA"/>
</dbReference>
<proteinExistence type="predicted"/>
<reference evidence="2 3" key="1">
    <citation type="journal article" date="2018" name="Mycol. Prog.">
        <title>Coniella lustricola, a new species from submerged detritus.</title>
        <authorList>
            <person name="Raudabaugh D.B."/>
            <person name="Iturriaga T."/>
            <person name="Carver A."/>
            <person name="Mondo S."/>
            <person name="Pangilinan J."/>
            <person name="Lipzen A."/>
            <person name="He G."/>
            <person name="Amirebrahimi M."/>
            <person name="Grigoriev I.V."/>
            <person name="Miller A.N."/>
        </authorList>
    </citation>
    <scope>NUCLEOTIDE SEQUENCE [LARGE SCALE GENOMIC DNA]</scope>
    <source>
        <strain evidence="2 3">B22-T-1</strain>
    </source>
</reference>
<dbReference type="AlphaFoldDB" id="A0A2T2ZXB4"/>
<accession>A0A2T2ZXB4</accession>
<protein>
    <submittedName>
        <fullName evidence="2">Uncharacterized protein</fullName>
    </submittedName>
</protein>
<keyword evidence="3" id="KW-1185">Reference proteome</keyword>
<evidence type="ECO:0000313" key="2">
    <source>
        <dbReference type="EMBL" id="PSR78900.1"/>
    </source>
</evidence>
<sequence length="108" mass="12478">MRRWCMCLAPPPLLKHARGLLYFFFVFLAKSPLPHRHRHRQCFLATHYALSTTNPFHLTYRTLDRQTAPPPPRMGGKAGQGRARQGKARRIRSGWLAGWLCKMYTGTS</sequence>
<evidence type="ECO:0000313" key="3">
    <source>
        <dbReference type="Proteomes" id="UP000241462"/>
    </source>
</evidence>
<dbReference type="InParanoid" id="A0A2T2ZXB4"/>
<evidence type="ECO:0000256" key="1">
    <source>
        <dbReference type="SAM" id="MobiDB-lite"/>
    </source>
</evidence>